<comment type="caution">
    <text evidence="2">The sequence shown here is derived from an EMBL/GenBank/DDBJ whole genome shotgun (WGS) entry which is preliminary data.</text>
</comment>
<evidence type="ECO:0000256" key="1">
    <source>
        <dbReference type="SAM" id="Phobius"/>
    </source>
</evidence>
<protein>
    <submittedName>
        <fullName evidence="2">Uncharacterized protein</fullName>
    </submittedName>
</protein>
<feature type="transmembrane region" description="Helical" evidence="1">
    <location>
        <begin position="183"/>
        <end position="204"/>
    </location>
</feature>
<name>A0A495QSH5_9ACTN</name>
<evidence type="ECO:0000313" key="3">
    <source>
        <dbReference type="Proteomes" id="UP000274601"/>
    </source>
</evidence>
<feature type="transmembrane region" description="Helical" evidence="1">
    <location>
        <begin position="94"/>
        <end position="111"/>
    </location>
</feature>
<proteinExistence type="predicted"/>
<reference evidence="2 3" key="1">
    <citation type="submission" date="2018-10" db="EMBL/GenBank/DDBJ databases">
        <title>Genomic Encyclopedia of Archaeal and Bacterial Type Strains, Phase II (KMG-II): from individual species to whole genera.</title>
        <authorList>
            <person name="Goeker M."/>
        </authorList>
    </citation>
    <scope>NUCLEOTIDE SEQUENCE [LARGE SCALE GENOMIC DNA]</scope>
    <source>
        <strain evidence="2 3">DSM 43383</strain>
    </source>
</reference>
<dbReference type="AlphaFoldDB" id="A0A495QSH5"/>
<sequence length="216" mass="23430">MGRPVLRKGRTVWRFLRAHHPYGTLIGIPAVAAADGVAGSWNLWMPSAYADGMTVVPFRHFIPIVLAAIVVGGLHSSMSEVQSTATFVLRRYEVGYLVCAATVAIVLLGIAEALATSTASALLVIRGFVVWMGLALLSGRLLGWLTNWLLPVLTVFPLVYYGLNAVGNVQWWNWTGQPSSDAASWLIAATSLAVGATAFTLTPWRFPRLTVHFRPN</sequence>
<keyword evidence="1" id="KW-0812">Transmembrane</keyword>
<feature type="transmembrane region" description="Helical" evidence="1">
    <location>
        <begin position="21"/>
        <end position="44"/>
    </location>
</feature>
<keyword evidence="3" id="KW-1185">Reference proteome</keyword>
<feature type="transmembrane region" description="Helical" evidence="1">
    <location>
        <begin position="117"/>
        <end position="137"/>
    </location>
</feature>
<keyword evidence="1" id="KW-0472">Membrane</keyword>
<gene>
    <name evidence="2" type="ORF">BZB76_1753</name>
</gene>
<organism evidence="2 3">
    <name type="scientific">Actinomadura pelletieri DSM 43383</name>
    <dbReference type="NCBI Taxonomy" id="1120940"/>
    <lineage>
        <taxon>Bacteria</taxon>
        <taxon>Bacillati</taxon>
        <taxon>Actinomycetota</taxon>
        <taxon>Actinomycetes</taxon>
        <taxon>Streptosporangiales</taxon>
        <taxon>Thermomonosporaceae</taxon>
        <taxon>Actinomadura</taxon>
    </lineage>
</organism>
<feature type="transmembrane region" description="Helical" evidence="1">
    <location>
        <begin position="144"/>
        <end position="163"/>
    </location>
</feature>
<feature type="transmembrane region" description="Helical" evidence="1">
    <location>
        <begin position="56"/>
        <end position="74"/>
    </location>
</feature>
<dbReference type="Proteomes" id="UP000274601">
    <property type="component" value="Unassembled WGS sequence"/>
</dbReference>
<accession>A0A495QSH5</accession>
<keyword evidence="1" id="KW-1133">Transmembrane helix</keyword>
<dbReference type="EMBL" id="RBWU01000002">
    <property type="protein sequence ID" value="RKS76398.1"/>
    <property type="molecule type" value="Genomic_DNA"/>
</dbReference>
<evidence type="ECO:0000313" key="2">
    <source>
        <dbReference type="EMBL" id="RKS76398.1"/>
    </source>
</evidence>